<feature type="chain" id="PRO_5040905536" description="DUF680 domain-containing protein" evidence="1">
    <location>
        <begin position="24"/>
        <end position="63"/>
    </location>
</feature>
<dbReference type="Proteomes" id="UP001155220">
    <property type="component" value="Unassembled WGS sequence"/>
</dbReference>
<evidence type="ECO:0000313" key="2">
    <source>
        <dbReference type="EMBL" id="MCP3057102.1"/>
    </source>
</evidence>
<proteinExistence type="predicted"/>
<dbReference type="EMBL" id="JALHBS010000125">
    <property type="protein sequence ID" value="MCP3057102.1"/>
    <property type="molecule type" value="Genomic_DNA"/>
</dbReference>
<protein>
    <recommendedName>
        <fullName evidence="4">DUF680 domain-containing protein</fullName>
    </recommendedName>
</protein>
<reference evidence="2" key="1">
    <citation type="submission" date="2022-03" db="EMBL/GenBank/DDBJ databases">
        <title>Aurantimonas Liuensis sp. Nov., isolated from the hadal seawater of the Mariana Trench.</title>
        <authorList>
            <person name="Liu R."/>
        </authorList>
    </citation>
    <scope>NUCLEOTIDE SEQUENCE</scope>
    <source>
        <strain evidence="2">LRZ36</strain>
    </source>
</reference>
<feature type="signal peptide" evidence="1">
    <location>
        <begin position="1"/>
        <end position="23"/>
    </location>
</feature>
<evidence type="ECO:0000313" key="3">
    <source>
        <dbReference type="Proteomes" id="UP001155220"/>
    </source>
</evidence>
<accession>A0A9X2KJX3</accession>
<evidence type="ECO:0008006" key="4">
    <source>
        <dbReference type="Google" id="ProtNLM"/>
    </source>
</evidence>
<dbReference type="AlphaFoldDB" id="A0A9X2KJX3"/>
<sequence length="63" mass="6085">MKSLLAVTMSLGLLAAASGGAAAQCAAHTDIVAEAPMTPIVTADSADTATSSAPVVKDAEKKG</sequence>
<keyword evidence="1" id="KW-0732">Signal</keyword>
<name>A0A9X2KJX3_9HYPH</name>
<keyword evidence="3" id="KW-1185">Reference proteome</keyword>
<comment type="caution">
    <text evidence="2">The sequence shown here is derived from an EMBL/GenBank/DDBJ whole genome shotgun (WGS) entry which is preliminary data.</text>
</comment>
<evidence type="ECO:0000256" key="1">
    <source>
        <dbReference type="SAM" id="SignalP"/>
    </source>
</evidence>
<gene>
    <name evidence="2" type="ORF">MJ956_18440</name>
</gene>
<dbReference type="RefSeq" id="WP_253965887.1">
    <property type="nucleotide sequence ID" value="NZ_JALHBS010000125.1"/>
</dbReference>
<organism evidence="2 3">
    <name type="scientific">Aurantimonas marianensis</name>
    <dbReference type="NCBI Taxonomy" id="2920428"/>
    <lineage>
        <taxon>Bacteria</taxon>
        <taxon>Pseudomonadati</taxon>
        <taxon>Pseudomonadota</taxon>
        <taxon>Alphaproteobacteria</taxon>
        <taxon>Hyphomicrobiales</taxon>
        <taxon>Aurantimonadaceae</taxon>
        <taxon>Aurantimonas</taxon>
    </lineage>
</organism>